<feature type="region of interest" description="Disordered" evidence="1">
    <location>
        <begin position="461"/>
        <end position="480"/>
    </location>
</feature>
<dbReference type="PANTHER" id="PTHR13510">
    <property type="entry name" value="FYVE-FINGER-CONTAINING RAB5 EFFECTOR PROTEIN RABENOSYN-5-RELATED"/>
    <property type="match status" value="1"/>
</dbReference>
<proteinExistence type="predicted"/>
<evidence type="ECO:0000256" key="1">
    <source>
        <dbReference type="SAM" id="MobiDB-lite"/>
    </source>
</evidence>
<dbReference type="InterPro" id="IPR052727">
    <property type="entry name" value="Rab4/Rab5_effector"/>
</dbReference>
<keyword evidence="3" id="KW-1185">Reference proteome</keyword>
<dbReference type="RefSeq" id="XP_024585980.1">
    <property type="nucleotide sequence ID" value="XM_024720819.1"/>
</dbReference>
<dbReference type="EMBL" id="CCYD01003090">
    <property type="protein sequence ID" value="CEG49611.1"/>
    <property type="molecule type" value="Genomic_DNA"/>
</dbReference>
<dbReference type="OMA" id="LPQCRPF"/>
<dbReference type="Proteomes" id="UP000054928">
    <property type="component" value="Unassembled WGS sequence"/>
</dbReference>
<dbReference type="PANTHER" id="PTHR13510:SF44">
    <property type="entry name" value="RABENOSYN-5"/>
    <property type="match status" value="1"/>
</dbReference>
<evidence type="ECO:0000313" key="2">
    <source>
        <dbReference type="EMBL" id="CEG49611.1"/>
    </source>
</evidence>
<accession>A0A0N7L8E0</accession>
<evidence type="ECO:0000313" key="3">
    <source>
        <dbReference type="Proteomes" id="UP000054928"/>
    </source>
</evidence>
<dbReference type="AlphaFoldDB" id="A0A0N7L8E0"/>
<dbReference type="GeneID" id="36402422"/>
<evidence type="ECO:0008006" key="4">
    <source>
        <dbReference type="Google" id="ProtNLM"/>
    </source>
</evidence>
<organism evidence="2 3">
    <name type="scientific">Plasmopara halstedii</name>
    <name type="common">Downy mildew of sunflower</name>
    <dbReference type="NCBI Taxonomy" id="4781"/>
    <lineage>
        <taxon>Eukaryota</taxon>
        <taxon>Sar</taxon>
        <taxon>Stramenopiles</taxon>
        <taxon>Oomycota</taxon>
        <taxon>Peronosporomycetes</taxon>
        <taxon>Peronosporales</taxon>
        <taxon>Peronosporaceae</taxon>
        <taxon>Plasmopara</taxon>
    </lineage>
</organism>
<protein>
    <recommendedName>
        <fullName evidence="4">FYVE-type domain-containing protein</fullName>
    </recommendedName>
</protein>
<reference evidence="3" key="1">
    <citation type="submission" date="2014-09" db="EMBL/GenBank/DDBJ databases">
        <authorList>
            <person name="Sharma Rahul"/>
            <person name="Thines Marco"/>
        </authorList>
    </citation>
    <scope>NUCLEOTIDE SEQUENCE [LARGE SCALE GENOMIC DNA]</scope>
</reference>
<feature type="compositionally biased region" description="Low complexity" evidence="1">
    <location>
        <begin position="471"/>
        <end position="480"/>
    </location>
</feature>
<sequence length="545" mass="61277">METLPVEMAIDTSPILHFPISPGCYHPTRLKCQEYTAIVRERVNTMLQHEHHITNRQDQHLPPIDTQEWKQVQSSKDLCFYKQIRNDRTIEQLASEEALPDIRQAVRNGYSTMLCRGQIQGSMENIMYGMTTSSQADLMTAFSFKNAPRDCVWLGTIENSTSEDPFHSVDFIWTMPKVTAYVVDTCYLKATGVESDINGKQYGYLILHSVDLPQCRPFDARGVSRIKMYISCLFREISSGILNVTVRGILNPGKRTGIIAKTLIALSIKSFMVGLLNSVSIGLAKKLTLMARRNHMKLQRLKQSECSICMKTQKRLLFALKTHLFQCGVCGATACADCIANTKQILLLGRNAPHLKQSCCTTCLRDARVTYGIRPKEPEFQVVADYYLHQNSHIVNPISPSLSVTSQSSVSKMYPLDTITRSQRRSLLKSCLSADMPTNSTADSLNTNSFSRDLDEADFCFSDDESPNHPESSLNLSSDSNESTLTFWHGTHRMYADDFIPMTAKSAPCSKFQLMQTLFQLNIKAENTLLQTQATTRGLRGAELD</sequence>
<name>A0A0N7L8E0_PLAHL</name>
<dbReference type="OrthoDB" id="155196at2759"/>